<dbReference type="Proteomes" id="UP000018837">
    <property type="component" value="Unassembled WGS sequence"/>
</dbReference>
<keyword evidence="2" id="KW-0732">Signal</keyword>
<feature type="chain" id="PRO_5004812446" evidence="2">
    <location>
        <begin position="21"/>
        <end position="416"/>
    </location>
</feature>
<evidence type="ECO:0000256" key="1">
    <source>
        <dbReference type="RuleBase" id="RU000411"/>
    </source>
</evidence>
<reference evidence="4 5" key="1">
    <citation type="submission" date="2013-11" db="EMBL/GenBank/DDBJ databases">
        <title>Single cell genomics of uncultured Tannerella BU063 (oral taxon 286).</title>
        <authorList>
            <person name="Beall C.J."/>
            <person name="Campbell A.G."/>
            <person name="Griffen A.L."/>
            <person name="Podar M."/>
            <person name="Leys E.J."/>
        </authorList>
    </citation>
    <scope>NUCLEOTIDE SEQUENCE [LARGE SCALE GENOMIC DNA]</scope>
    <source>
        <strain evidence="4">Cell 2</strain>
    </source>
</reference>
<name>W2C3T3_9BACT</name>
<dbReference type="InterPro" id="IPR042178">
    <property type="entry name" value="Serpin_sf_1"/>
</dbReference>
<sequence length="416" mass="46313">MKKQMMIAGLTLLSAAVVGACATKREKQRIDGMTAATPAEPIRLEHPEKVADDNAFTFDLLRAVRKHTDKANVFISPLSVSMALNMTLGGAAGTTADEMRTALHESGYSQADINAYSKRLREALLRADPQTTIGIANSIWYRQGETLRTAFTNANRTYYGAEVRPLDFASPRSPKVINDWCARQTRKRIPQIVDRIPSDAFLYLINAVYFKGTWARTFDKKNTKPAEFHKADGSTEKVQMMYRQGDYRYGTNDVCRYLEMSYGNGAFGMVVMLPQEGKTTRDVLASLSGERWKQMRQMNNEEVQLYLPSFRAECTYDLAKDVLPGMGMKAAFSPNADFSGIATQPLRISGVVHKTFVEVTESGTEAAAVTSVEMVLMSLPVDKKEPVLFRVDRPFVFAICERSTGAILFIGEIGEI</sequence>
<dbReference type="CDD" id="cd19588">
    <property type="entry name" value="serpin_miropin-like"/>
    <property type="match status" value="1"/>
</dbReference>
<dbReference type="PROSITE" id="PS00284">
    <property type="entry name" value="SERPIN"/>
    <property type="match status" value="1"/>
</dbReference>
<dbReference type="EMBL" id="AYUF01000491">
    <property type="protein sequence ID" value="ETK01117.1"/>
    <property type="molecule type" value="Genomic_DNA"/>
</dbReference>
<accession>W2C3T3</accession>
<dbReference type="GO" id="GO:0004867">
    <property type="term" value="F:serine-type endopeptidase inhibitor activity"/>
    <property type="evidence" value="ECO:0007669"/>
    <property type="project" value="InterPro"/>
</dbReference>
<dbReference type="PANTHER" id="PTHR11461">
    <property type="entry name" value="SERINE PROTEASE INHIBITOR, SERPIN"/>
    <property type="match status" value="1"/>
</dbReference>
<dbReference type="InterPro" id="IPR023796">
    <property type="entry name" value="Serpin_dom"/>
</dbReference>
<evidence type="ECO:0000256" key="2">
    <source>
        <dbReference type="SAM" id="SignalP"/>
    </source>
</evidence>
<dbReference type="InterPro" id="IPR023795">
    <property type="entry name" value="Serpin_CS"/>
</dbReference>
<gene>
    <name evidence="4" type="ORF">N425_11630</name>
</gene>
<dbReference type="MEROPS" id="I04.073"/>
<dbReference type="InterPro" id="IPR000215">
    <property type="entry name" value="Serpin_fam"/>
</dbReference>
<proteinExistence type="inferred from homology"/>
<evidence type="ECO:0000313" key="5">
    <source>
        <dbReference type="Proteomes" id="UP000018837"/>
    </source>
</evidence>
<comment type="caution">
    <text evidence="4">The sequence shown here is derived from an EMBL/GenBank/DDBJ whole genome shotgun (WGS) entry which is preliminary data.</text>
</comment>
<dbReference type="InterPro" id="IPR042185">
    <property type="entry name" value="Serpin_sf_2"/>
</dbReference>
<evidence type="ECO:0000259" key="3">
    <source>
        <dbReference type="SMART" id="SM00093"/>
    </source>
</evidence>
<dbReference type="PATRIC" id="fig|1411148.3.peg.1909"/>
<dbReference type="PANTHER" id="PTHR11461:SF211">
    <property type="entry name" value="GH10112P-RELATED"/>
    <property type="match status" value="1"/>
</dbReference>
<dbReference type="SMART" id="SM00093">
    <property type="entry name" value="SERPIN"/>
    <property type="match status" value="1"/>
</dbReference>
<dbReference type="PROSITE" id="PS51257">
    <property type="entry name" value="PROKAR_LIPOPROTEIN"/>
    <property type="match status" value="1"/>
</dbReference>
<dbReference type="Gene3D" id="2.30.39.10">
    <property type="entry name" value="Alpha-1-antitrypsin, domain 1"/>
    <property type="match status" value="1"/>
</dbReference>
<dbReference type="AlphaFoldDB" id="W2C3T3"/>
<dbReference type="SUPFAM" id="SSF56574">
    <property type="entry name" value="Serpins"/>
    <property type="match status" value="1"/>
</dbReference>
<protein>
    <submittedName>
        <fullName evidence="4">Proteinase IV</fullName>
    </submittedName>
</protein>
<evidence type="ECO:0000313" key="4">
    <source>
        <dbReference type="EMBL" id="ETK01117.1"/>
    </source>
</evidence>
<dbReference type="InterPro" id="IPR036186">
    <property type="entry name" value="Serpin_sf"/>
</dbReference>
<dbReference type="Gene3D" id="3.30.497.10">
    <property type="entry name" value="Antithrombin, subunit I, domain 2"/>
    <property type="match status" value="1"/>
</dbReference>
<organism evidence="4 5">
    <name type="scientific">Tannerella sp. oral taxon BU063 isolate Cell 2</name>
    <dbReference type="NCBI Taxonomy" id="1411148"/>
    <lineage>
        <taxon>Bacteria</taxon>
        <taxon>Pseudomonadati</taxon>
        <taxon>Bacteroidota</taxon>
        <taxon>Bacteroidia</taxon>
        <taxon>Bacteroidales</taxon>
        <taxon>Tannerellaceae</taxon>
        <taxon>Tannerella</taxon>
    </lineage>
</organism>
<dbReference type="GO" id="GO:0005615">
    <property type="term" value="C:extracellular space"/>
    <property type="evidence" value="ECO:0007669"/>
    <property type="project" value="InterPro"/>
</dbReference>
<comment type="similarity">
    <text evidence="1">Belongs to the serpin family.</text>
</comment>
<dbReference type="Pfam" id="PF00079">
    <property type="entry name" value="Serpin"/>
    <property type="match status" value="1"/>
</dbReference>
<feature type="signal peptide" evidence="2">
    <location>
        <begin position="1"/>
        <end position="20"/>
    </location>
</feature>
<feature type="domain" description="Serpin" evidence="3">
    <location>
        <begin position="58"/>
        <end position="416"/>
    </location>
</feature>